<comment type="similarity">
    <text evidence="1">Belongs to the VgrG protein family.</text>
</comment>
<dbReference type="Gene3D" id="4.10.220.110">
    <property type="match status" value="1"/>
</dbReference>
<evidence type="ECO:0000256" key="1">
    <source>
        <dbReference type="ARBA" id="ARBA00005558"/>
    </source>
</evidence>
<evidence type="ECO:0000259" key="4">
    <source>
        <dbReference type="Pfam" id="PF13296"/>
    </source>
</evidence>
<gene>
    <name evidence="5" type="primary">tssI</name>
    <name evidence="5" type="ORF">GJ700_23145</name>
</gene>
<dbReference type="Pfam" id="PF10106">
    <property type="entry name" value="DUF2345"/>
    <property type="match status" value="1"/>
</dbReference>
<dbReference type="InterPro" id="IPR006533">
    <property type="entry name" value="T6SS_Vgr_RhsGE"/>
</dbReference>
<dbReference type="Pfam" id="PF05954">
    <property type="entry name" value="Phage_GPD"/>
    <property type="match status" value="1"/>
</dbReference>
<feature type="domain" description="Putative type VI secretion system Rhs element associated Vgr" evidence="4">
    <location>
        <begin position="575"/>
        <end position="682"/>
    </location>
</feature>
<dbReference type="AlphaFoldDB" id="A0A7X2LTJ4"/>
<dbReference type="Gene3D" id="2.40.50.230">
    <property type="entry name" value="Gp5 N-terminal domain"/>
    <property type="match status" value="1"/>
</dbReference>
<dbReference type="SUPFAM" id="SSF69349">
    <property type="entry name" value="Phage fibre proteins"/>
    <property type="match status" value="1"/>
</dbReference>
<feature type="domain" description="Gp5/Type VI secretion system Vgr protein OB-fold" evidence="2">
    <location>
        <begin position="477"/>
        <end position="549"/>
    </location>
</feature>
<dbReference type="InterPro" id="IPR006531">
    <property type="entry name" value="Gp5/Vgr_OB"/>
</dbReference>
<reference evidence="5 6" key="1">
    <citation type="submission" date="2019-11" db="EMBL/GenBank/DDBJ databases">
        <title>Novel species isolated from a subtropical stream in China.</title>
        <authorList>
            <person name="Lu H."/>
        </authorList>
    </citation>
    <scope>NUCLEOTIDE SEQUENCE [LARGE SCALE GENOMIC DNA]</scope>
    <source>
        <strain evidence="5 6">FT92W</strain>
    </source>
</reference>
<name>A0A7X2LTJ4_9BURK</name>
<dbReference type="Pfam" id="PF13296">
    <property type="entry name" value="T6SS_Vgr"/>
    <property type="match status" value="1"/>
</dbReference>
<accession>A0A7X2LTJ4</accession>
<dbReference type="InterPro" id="IPR018769">
    <property type="entry name" value="VgrG2_DUF2345"/>
</dbReference>
<evidence type="ECO:0000259" key="3">
    <source>
        <dbReference type="Pfam" id="PF10106"/>
    </source>
</evidence>
<comment type="caution">
    <text evidence="5">The sequence shown here is derived from an EMBL/GenBank/DDBJ whole genome shotgun (WGS) entry which is preliminary data.</text>
</comment>
<dbReference type="InterPro" id="IPR037026">
    <property type="entry name" value="Vgr_OB-fold_dom_sf"/>
</dbReference>
<keyword evidence="6" id="KW-1185">Reference proteome</keyword>
<protein>
    <submittedName>
        <fullName evidence="5">Type VI secretion system tip protein VgrG</fullName>
    </submittedName>
</protein>
<dbReference type="InterPro" id="IPR028244">
    <property type="entry name" value="T6SS_Rhs_Vgr_dom"/>
</dbReference>
<dbReference type="SUPFAM" id="SSF69279">
    <property type="entry name" value="Phage tail proteins"/>
    <property type="match status" value="2"/>
</dbReference>
<dbReference type="SUPFAM" id="SSF69255">
    <property type="entry name" value="gp5 N-terminal domain-like"/>
    <property type="match status" value="1"/>
</dbReference>
<dbReference type="Proteomes" id="UP000446768">
    <property type="component" value="Unassembled WGS sequence"/>
</dbReference>
<organism evidence="5 6">
    <name type="scientific">Pseudoduganella rivuli</name>
    <dbReference type="NCBI Taxonomy" id="2666085"/>
    <lineage>
        <taxon>Bacteria</taxon>
        <taxon>Pseudomonadati</taxon>
        <taxon>Pseudomonadota</taxon>
        <taxon>Betaproteobacteria</taxon>
        <taxon>Burkholderiales</taxon>
        <taxon>Oxalobacteraceae</taxon>
        <taxon>Telluria group</taxon>
        <taxon>Pseudoduganella</taxon>
    </lineage>
</organism>
<dbReference type="InterPro" id="IPR017847">
    <property type="entry name" value="T6SS_RhsGE_Vgr_subset"/>
</dbReference>
<dbReference type="NCBIfam" id="TIGR03361">
    <property type="entry name" value="VI_Rhs_Vgr"/>
    <property type="match status" value="1"/>
</dbReference>
<dbReference type="Pfam" id="PF04717">
    <property type="entry name" value="Phage_base_V"/>
    <property type="match status" value="1"/>
</dbReference>
<dbReference type="NCBIfam" id="TIGR01646">
    <property type="entry name" value="vgr_GE"/>
    <property type="match status" value="1"/>
</dbReference>
<proteinExistence type="inferred from homology"/>
<evidence type="ECO:0000313" key="6">
    <source>
        <dbReference type="Proteomes" id="UP000446768"/>
    </source>
</evidence>
<feature type="domain" description="DUF2345" evidence="3">
    <location>
        <begin position="716"/>
        <end position="858"/>
    </location>
</feature>
<dbReference type="EMBL" id="WKJJ01000015">
    <property type="protein sequence ID" value="MRV74610.1"/>
    <property type="molecule type" value="Genomic_DNA"/>
</dbReference>
<dbReference type="Gene3D" id="2.30.110.50">
    <property type="match status" value="1"/>
</dbReference>
<evidence type="ECO:0000259" key="2">
    <source>
        <dbReference type="Pfam" id="PF04717"/>
    </source>
</evidence>
<dbReference type="Gene3D" id="3.55.50.10">
    <property type="entry name" value="Baseplate protein-like domains"/>
    <property type="match status" value="1"/>
</dbReference>
<sequence>MDIPATTAEVLMDGLAYTALLEETLNTKNRPLRMRLGLPDGIQDDVLLPHRVSGSSAMCDGIDIRIYCVALDVSIPLKTFIGIPVELQIVTDEGNLRSICGIVAEASQGESDGGLATYQLVMRDGLALLDLGADTRVFTNATELEVVLTLLSEVRHRIPGIAAAFDMEVGMALALQEFPKRSQIIQHNESTAAFIRRLLKRRGISWYFRAGRPAIGPEEERSRPYAAPCHTMVLLHDTDLLLHGPIRHVRFHRDSATEEYDTITAWGGIRTLRSGCASRFSWDYRSPSHPGFLNASTSTAIDQGTAGNRYAAGLEHYLVEAPHTGGNADDFRSLTLLRQARQDFESKCFYAEGGLRDTGPGEYLSLEGHPELDRHPDNERQFVVITQYIMASNNLPKGLDARVDRLFAMSRWNIEAPGLPASVPGYTSGELRFLTRLTCIRRGIRFVPAYDPRTDLPHPHMQTAVVAGPPGEEVSCDELGRVKVRFTGTLTRDDRAVTAWVRVASSWAGNIGSRGNNLGLLNLPRVGTEVLLAFLGGDPDKPIIIAQLYNADALPPCLGSAGLPDNRYLSGLKSREIRGKRANQLRFDDTAGQISTQLGCEHGASELNLGWLVQSRAKGAGVPRGEGAELRTDEHMALRACKGMLLSTWQNLSRNDKQLDRAEYLALMEDCLELFRSLGEHAAQHHALPLDVQSQDELKSAFKRWENGSNTSPKGEGGGTPVIGVSAPAGISFATSKSIVSYAAANIDTVAQQHLQLASGQRFNLNAGKGISLFSHHGGIKAIAHFGTLLMQSQHDDMDINAAKSLRLTATEGKLVAMAPAIELVCEDGSFIRLGDGITLGSSKPLKFNAPRFVFNDPETMEAAFPAFGQAQASEQFITRYRGGTFADGDSEAEDDAAPNQQLDLSFDDGSEMQALTDGDGKAEEILRDAMQLVNITASTKGE</sequence>
<evidence type="ECO:0000313" key="5">
    <source>
        <dbReference type="EMBL" id="MRV74610.1"/>
    </source>
</evidence>